<keyword evidence="1" id="KW-1133">Transmembrane helix</keyword>
<proteinExistence type="predicted"/>
<dbReference type="InterPro" id="IPR036259">
    <property type="entry name" value="MFS_trans_sf"/>
</dbReference>
<organism evidence="2 3">
    <name type="scientific">Geodia barretti</name>
    <name type="common">Barrett's horny sponge</name>
    <dbReference type="NCBI Taxonomy" id="519541"/>
    <lineage>
        <taxon>Eukaryota</taxon>
        <taxon>Metazoa</taxon>
        <taxon>Porifera</taxon>
        <taxon>Demospongiae</taxon>
        <taxon>Heteroscleromorpha</taxon>
        <taxon>Tetractinellida</taxon>
        <taxon>Astrophorina</taxon>
        <taxon>Geodiidae</taxon>
        <taxon>Geodia</taxon>
    </lineage>
</organism>
<comment type="caution">
    <text evidence="2">The sequence shown here is derived from an EMBL/GenBank/DDBJ whole genome shotgun (WGS) entry which is preliminary data.</text>
</comment>
<keyword evidence="1" id="KW-0472">Membrane</keyword>
<evidence type="ECO:0000313" key="3">
    <source>
        <dbReference type="Proteomes" id="UP001174909"/>
    </source>
</evidence>
<gene>
    <name evidence="2" type="ORF">GBAR_LOCUS30061</name>
</gene>
<dbReference type="Gene3D" id="1.20.1250.20">
    <property type="entry name" value="MFS general substrate transporter like domains"/>
    <property type="match status" value="1"/>
</dbReference>
<reference evidence="2" key="1">
    <citation type="submission" date="2023-03" db="EMBL/GenBank/DDBJ databases">
        <authorList>
            <person name="Steffen K."/>
            <person name="Cardenas P."/>
        </authorList>
    </citation>
    <scope>NUCLEOTIDE SEQUENCE</scope>
</reference>
<dbReference type="EMBL" id="CASHTH010004241">
    <property type="protein sequence ID" value="CAI8055073.1"/>
    <property type="molecule type" value="Genomic_DNA"/>
</dbReference>
<evidence type="ECO:0000256" key="1">
    <source>
        <dbReference type="SAM" id="Phobius"/>
    </source>
</evidence>
<feature type="transmembrane region" description="Helical" evidence="1">
    <location>
        <begin position="142"/>
        <end position="158"/>
    </location>
</feature>
<keyword evidence="1" id="KW-0812">Transmembrane</keyword>
<feature type="transmembrane region" description="Helical" evidence="1">
    <location>
        <begin position="45"/>
        <end position="65"/>
    </location>
</feature>
<sequence>TVGDFPRHNWLIIYGLLLAKDSSEESEKNGSNTLWPGLNGTERDYALVSVSFALFETILFPLPMLMMDSLPFTLLMLLTFSLFTVAGVVYGCATHIWMVFVARGLMGAAALFASSIIYTYTGEIGSIMDMERLKMRKKPMKGTLYLAITFTTHGYHIINPRRACAARVTVVGFVCLSVCLSVCVCVCVSVCYSSSHFSSVRSSHKGYHLVNGQ</sequence>
<name>A0AA35XDT2_GEOBA</name>
<accession>A0AA35XDT2</accession>
<feature type="transmembrane region" description="Helical" evidence="1">
    <location>
        <begin position="170"/>
        <end position="192"/>
    </location>
</feature>
<feature type="transmembrane region" description="Helical" evidence="1">
    <location>
        <begin position="72"/>
        <end position="90"/>
    </location>
</feature>
<dbReference type="AlphaFoldDB" id="A0AA35XDT2"/>
<feature type="non-terminal residue" evidence="2">
    <location>
        <position position="1"/>
    </location>
</feature>
<dbReference type="SUPFAM" id="SSF103473">
    <property type="entry name" value="MFS general substrate transporter"/>
    <property type="match status" value="1"/>
</dbReference>
<protein>
    <submittedName>
        <fullName evidence="2">Uncharacterized protein</fullName>
    </submittedName>
</protein>
<evidence type="ECO:0000313" key="2">
    <source>
        <dbReference type="EMBL" id="CAI8055073.1"/>
    </source>
</evidence>
<keyword evidence="3" id="KW-1185">Reference proteome</keyword>
<feature type="transmembrane region" description="Helical" evidence="1">
    <location>
        <begin position="96"/>
        <end position="121"/>
    </location>
</feature>
<dbReference type="Proteomes" id="UP001174909">
    <property type="component" value="Unassembled WGS sequence"/>
</dbReference>